<evidence type="ECO:0000313" key="1">
    <source>
        <dbReference type="EMBL" id="OIJ08701.1"/>
    </source>
</evidence>
<dbReference type="Proteomes" id="UP000180098">
    <property type="component" value="Unassembled WGS sequence"/>
</dbReference>
<reference evidence="1 2" key="1">
    <citation type="submission" date="2016-10" db="EMBL/GenBank/DDBJ databases">
        <title>Draft genome sequences of four alkaliphilic bacteria belonging to the Anaerobacillus genus.</title>
        <authorList>
            <person name="Bassil N.M."/>
            <person name="Lloyd J.R."/>
        </authorList>
    </citation>
    <scope>NUCLEOTIDE SEQUENCE [LARGE SCALE GENOMIC DNA]</scope>
    <source>
        <strain evidence="1 2">DSM 15340</strain>
    </source>
</reference>
<proteinExistence type="predicted"/>
<gene>
    <name evidence="1" type="ORF">BKP35_17480</name>
</gene>
<organism evidence="1 2">
    <name type="scientific">Anaerobacillus arseniciselenatis</name>
    <dbReference type="NCBI Taxonomy" id="85682"/>
    <lineage>
        <taxon>Bacteria</taxon>
        <taxon>Bacillati</taxon>
        <taxon>Bacillota</taxon>
        <taxon>Bacilli</taxon>
        <taxon>Bacillales</taxon>
        <taxon>Bacillaceae</taxon>
        <taxon>Anaerobacillus</taxon>
    </lineage>
</organism>
<evidence type="ECO:0000313" key="2">
    <source>
        <dbReference type="Proteomes" id="UP000180098"/>
    </source>
</evidence>
<dbReference type="AlphaFoldDB" id="A0A1S2L8J9"/>
<dbReference type="EMBL" id="MLQQ01000051">
    <property type="protein sequence ID" value="OIJ08701.1"/>
    <property type="molecule type" value="Genomic_DNA"/>
</dbReference>
<sequence>MLVLYKKKADDFVNEPQIRKKVTAKRRKSFAFFPVRWGRCFGMLVLYKKRLVGDFAKTLNLGDNISYLIYGMPIGIIELLKLHKYHKGVF</sequence>
<protein>
    <submittedName>
        <fullName evidence="1">Uncharacterized protein</fullName>
    </submittedName>
</protein>
<accession>A0A1S2L8J9</accession>
<keyword evidence="2" id="KW-1185">Reference proteome</keyword>
<name>A0A1S2L8J9_9BACI</name>
<comment type="caution">
    <text evidence="1">The sequence shown here is derived from an EMBL/GenBank/DDBJ whole genome shotgun (WGS) entry which is preliminary data.</text>
</comment>